<gene>
    <name evidence="1" type="ORF">ACFHYQ_13295</name>
</gene>
<dbReference type="EMBL" id="JBHMQT010000030">
    <property type="protein sequence ID" value="MFC0863270.1"/>
    <property type="molecule type" value="Genomic_DNA"/>
</dbReference>
<organism evidence="1 2">
    <name type="scientific">Sphaerimonospora cavernae</name>
    <dbReference type="NCBI Taxonomy" id="1740611"/>
    <lineage>
        <taxon>Bacteria</taxon>
        <taxon>Bacillati</taxon>
        <taxon>Actinomycetota</taxon>
        <taxon>Actinomycetes</taxon>
        <taxon>Streptosporangiales</taxon>
        <taxon>Streptosporangiaceae</taxon>
        <taxon>Sphaerimonospora</taxon>
    </lineage>
</organism>
<dbReference type="RefSeq" id="WP_394301429.1">
    <property type="nucleotide sequence ID" value="NZ_JBHMQT010000030.1"/>
</dbReference>
<keyword evidence="2" id="KW-1185">Reference proteome</keyword>
<proteinExistence type="predicted"/>
<protein>
    <submittedName>
        <fullName evidence="1">Uncharacterized protein</fullName>
    </submittedName>
</protein>
<sequence>MSNNRHRLPAVADVGGHGGMACCSSPPTVTADRHHHGPPRVHGLVLGYGSASRADVRHGCAVIRRLLAAQ</sequence>
<evidence type="ECO:0000313" key="2">
    <source>
        <dbReference type="Proteomes" id="UP001589870"/>
    </source>
</evidence>
<accession>A0ABV6U479</accession>
<name>A0ABV6U479_9ACTN</name>
<evidence type="ECO:0000313" key="1">
    <source>
        <dbReference type="EMBL" id="MFC0863270.1"/>
    </source>
</evidence>
<reference evidence="1 2" key="1">
    <citation type="submission" date="2024-09" db="EMBL/GenBank/DDBJ databases">
        <authorList>
            <person name="Sun Q."/>
            <person name="Mori K."/>
        </authorList>
    </citation>
    <scope>NUCLEOTIDE SEQUENCE [LARGE SCALE GENOMIC DNA]</scope>
    <source>
        <strain evidence="1 2">TBRC 1851</strain>
    </source>
</reference>
<dbReference type="Proteomes" id="UP001589870">
    <property type="component" value="Unassembled WGS sequence"/>
</dbReference>
<comment type="caution">
    <text evidence="1">The sequence shown here is derived from an EMBL/GenBank/DDBJ whole genome shotgun (WGS) entry which is preliminary data.</text>
</comment>